<name>A0A502E369_9BURK</name>
<organism evidence="1 2">
    <name type="scientific">Variovorax guangxiensis</name>
    <dbReference type="NCBI Taxonomy" id="1775474"/>
    <lineage>
        <taxon>Bacteria</taxon>
        <taxon>Pseudomonadati</taxon>
        <taxon>Pseudomonadota</taxon>
        <taxon>Betaproteobacteria</taxon>
        <taxon>Burkholderiales</taxon>
        <taxon>Comamonadaceae</taxon>
        <taxon>Variovorax</taxon>
    </lineage>
</organism>
<sequence>MRLMSQAARFSYTSLATIWPTLGRDDWTGLTTYGSPQSFFCDYSAESVRMTDAKGVEFTTRQVIHTERADIKQGDMVLIGESALASPLAAEAFEVRAVTRFADTFDNVADDFKVMT</sequence>
<protein>
    <submittedName>
        <fullName evidence="1">Uncharacterized protein</fullName>
    </submittedName>
</protein>
<dbReference type="OrthoDB" id="6434044at2"/>
<dbReference type="Proteomes" id="UP000319212">
    <property type="component" value="Unassembled WGS sequence"/>
</dbReference>
<dbReference type="EMBL" id="RCZI01000001">
    <property type="protein sequence ID" value="TPG30996.1"/>
    <property type="molecule type" value="Genomic_DNA"/>
</dbReference>
<dbReference type="AlphaFoldDB" id="A0A502E369"/>
<evidence type="ECO:0000313" key="2">
    <source>
        <dbReference type="Proteomes" id="UP000319212"/>
    </source>
</evidence>
<comment type="caution">
    <text evidence="1">The sequence shown here is derived from an EMBL/GenBank/DDBJ whole genome shotgun (WGS) entry which is preliminary data.</text>
</comment>
<reference evidence="1 2" key="1">
    <citation type="journal article" date="2019" name="Environ. Microbiol.">
        <title>Species interactions and distinct microbial communities in high Arctic permafrost affected cryosols are associated with the CH4 and CO2 gas fluxes.</title>
        <authorList>
            <person name="Altshuler I."/>
            <person name="Hamel J."/>
            <person name="Turney S."/>
            <person name="Magnuson E."/>
            <person name="Levesque R."/>
            <person name="Greer C."/>
            <person name="Whyte L.G."/>
        </authorList>
    </citation>
    <scope>NUCLEOTIDE SEQUENCE [LARGE SCALE GENOMIC DNA]</scope>
    <source>
        <strain evidence="1 2">S06.C</strain>
    </source>
</reference>
<accession>A0A502E369</accession>
<evidence type="ECO:0000313" key="1">
    <source>
        <dbReference type="EMBL" id="TPG30996.1"/>
    </source>
</evidence>
<gene>
    <name evidence="1" type="ORF">EAH82_01850</name>
</gene>
<proteinExistence type="predicted"/>